<accession>A0ABQ5CLR4</accession>
<proteinExistence type="predicted"/>
<reference evidence="2" key="1">
    <citation type="journal article" date="2022" name="Int. J. Mol. Sci.">
        <title>Draft Genome of Tanacetum Coccineum: Genomic Comparison of Closely Related Tanacetum-Family Plants.</title>
        <authorList>
            <person name="Yamashiro T."/>
            <person name="Shiraishi A."/>
            <person name="Nakayama K."/>
            <person name="Satake H."/>
        </authorList>
    </citation>
    <scope>NUCLEOTIDE SEQUENCE</scope>
</reference>
<keyword evidence="3" id="KW-1185">Reference proteome</keyword>
<evidence type="ECO:0000313" key="2">
    <source>
        <dbReference type="EMBL" id="GJT27950.1"/>
    </source>
</evidence>
<evidence type="ECO:0000256" key="1">
    <source>
        <dbReference type="SAM" id="MobiDB-lite"/>
    </source>
</evidence>
<evidence type="ECO:0000313" key="3">
    <source>
        <dbReference type="Proteomes" id="UP001151760"/>
    </source>
</evidence>
<dbReference type="EMBL" id="BQNB010014421">
    <property type="protein sequence ID" value="GJT27950.1"/>
    <property type="molecule type" value="Genomic_DNA"/>
</dbReference>
<feature type="region of interest" description="Disordered" evidence="1">
    <location>
        <begin position="196"/>
        <end position="222"/>
    </location>
</feature>
<protein>
    <submittedName>
        <fullName evidence="2">Uncharacterized protein</fullName>
    </submittedName>
</protein>
<reference evidence="2" key="2">
    <citation type="submission" date="2022-01" db="EMBL/GenBank/DDBJ databases">
        <authorList>
            <person name="Yamashiro T."/>
            <person name="Shiraishi A."/>
            <person name="Satake H."/>
            <person name="Nakayama K."/>
        </authorList>
    </citation>
    <scope>NUCLEOTIDE SEQUENCE</scope>
</reference>
<dbReference type="Proteomes" id="UP001151760">
    <property type="component" value="Unassembled WGS sequence"/>
</dbReference>
<gene>
    <name evidence="2" type="ORF">Tco_0908225</name>
</gene>
<sequence length="357" mass="40386">MRGVESTTSYVSKNIDIGGEAVEGGFWSKRQCVRQMDVHPHRDVDFTLDENTSMDNMNDSEIQPQLKRQCVRQSNRLEPLGTTSTSMDNTNVSKVRDYCFVSMDDARCVSNADVSLSESTAKRPDFILDTVFKPLALPASETIPTETNPMKITPAYSGKQIIPIEAKPMQTTTTDPISPTLPTIIIDEVECVPTNPEKLQEKPSTPPTEQQSTSSAKEEDLEKKLPKTLAHRALFEKVTEKLLNERELAIFQWPWDPKVLLKNMREKLNALGKMGTDVTIRLESPVFRSFICTLSRCVKEYNYNYTTTTLHFGKRSLLHGHQLIHHLQYTSTVGKVFSISHFQPFDLGTSHLNFHPP</sequence>
<comment type="caution">
    <text evidence="2">The sequence shown here is derived from an EMBL/GenBank/DDBJ whole genome shotgun (WGS) entry which is preliminary data.</text>
</comment>
<organism evidence="2 3">
    <name type="scientific">Tanacetum coccineum</name>
    <dbReference type="NCBI Taxonomy" id="301880"/>
    <lineage>
        <taxon>Eukaryota</taxon>
        <taxon>Viridiplantae</taxon>
        <taxon>Streptophyta</taxon>
        <taxon>Embryophyta</taxon>
        <taxon>Tracheophyta</taxon>
        <taxon>Spermatophyta</taxon>
        <taxon>Magnoliopsida</taxon>
        <taxon>eudicotyledons</taxon>
        <taxon>Gunneridae</taxon>
        <taxon>Pentapetalae</taxon>
        <taxon>asterids</taxon>
        <taxon>campanulids</taxon>
        <taxon>Asterales</taxon>
        <taxon>Asteraceae</taxon>
        <taxon>Asteroideae</taxon>
        <taxon>Anthemideae</taxon>
        <taxon>Anthemidinae</taxon>
        <taxon>Tanacetum</taxon>
    </lineage>
</organism>
<name>A0ABQ5CLR4_9ASTR</name>